<comment type="caution">
    <text evidence="11">Lacks conserved residue(s) required for the propagation of feature annotation.</text>
</comment>
<feature type="binding site" evidence="11">
    <location>
        <position position="263"/>
    </location>
    <ligand>
        <name>Mn(2+)</name>
        <dbReference type="ChEBI" id="CHEBI:29035"/>
    </ligand>
</feature>
<evidence type="ECO:0000256" key="1">
    <source>
        <dbReference type="ARBA" id="ARBA00004742"/>
    </source>
</evidence>
<dbReference type="GO" id="GO:0046327">
    <property type="term" value="P:glycerol biosynthetic process from pyruvate"/>
    <property type="evidence" value="ECO:0007669"/>
    <property type="project" value="TreeGrafter"/>
</dbReference>
<dbReference type="GO" id="GO:0071333">
    <property type="term" value="P:cellular response to glucose stimulus"/>
    <property type="evidence" value="ECO:0007669"/>
    <property type="project" value="TreeGrafter"/>
</dbReference>
<sequence>MQNSESSFEMTEHAHDHLDIPQRAANPEVNDWVREIAALTKPSRIVWCDGSQAEIDALTAEMVDAGTLIKLNEELRPGSYLARSDAGDVARVESRTYICSEKEEDAGPTNNWRAPAEMKAELSGLFDGSMRGRPMYVVPFAMGPLGGAITQYGVEITDSPYVVLSMALMTRSGDGALEHLTPGRDWVKALHSVGFPLEFEDGASRPDVAWPHNESKYITHFPETREIISYGSGYGGNALLGKKCFALRIASAMGHDEGWMAEHMLLIQVTSPEGKTYTLTGAFPSATGKTNFAMMKPKLDGWKVETLGDDIVWMRKAADGRLNAINPEFGFFGVAPGTGYDTNPVAMETITTNTIFTNVALTDDGDVWWEGMTDEAPAHLIDWQGNDWTPESGTKAAHPNARFTVRASQCPTLSPAWEAPDGVPVDAILFGGRRASNVPLVFESKDWKHGCFLGATLASEQTAAAEGPVGILRRDPFAMQPFAGYHMADYWGHWLKTGADLGDKAPRIFQVNWFRKDQDGTFLWPGFGENVRAVKWIIDRLENRADSIESPIGQLPVTSDIDISGLDGFDPAALDEIFTVDPASWLVEVGVTREYFDSIGEKVPATLYTELDAVHAALDAAAASTTTQTKAPIRA</sequence>
<keyword evidence="8 11" id="KW-0342">GTP-binding</keyword>
<dbReference type="InterPro" id="IPR035077">
    <property type="entry name" value="PEP_carboxykinase_GTP_C"/>
</dbReference>
<feature type="binding site" evidence="11">
    <location>
        <begin position="527"/>
        <end position="530"/>
    </location>
    <ligand>
        <name>GTP</name>
        <dbReference type="ChEBI" id="CHEBI:37565"/>
    </ligand>
</feature>
<dbReference type="UniPathway" id="UPA00138"/>
<dbReference type="FunFam" id="3.40.449.10:FF:000005">
    <property type="entry name" value="Phosphoenolpyruvate carboxykinase [GTP]"/>
    <property type="match status" value="1"/>
</dbReference>
<keyword evidence="15" id="KW-0808">Transferase</keyword>
<evidence type="ECO:0000256" key="10">
    <source>
        <dbReference type="ARBA" id="ARBA00023239"/>
    </source>
</evidence>
<evidence type="ECO:0000256" key="7">
    <source>
        <dbReference type="ARBA" id="ARBA00022793"/>
    </source>
</evidence>
<reference evidence="15 16" key="1">
    <citation type="submission" date="2019-09" db="EMBL/GenBank/DDBJ databases">
        <title>Phylogeny of genus Pseudoclavibacter and closely related genus.</title>
        <authorList>
            <person name="Li Y."/>
        </authorList>
    </citation>
    <scope>NUCLEOTIDE SEQUENCE [LARGE SCALE GENOMIC DNA]</scope>
    <source>
        <strain evidence="15 16">THG-MD12</strain>
    </source>
</reference>
<dbReference type="PIRSF" id="PIRSF001348">
    <property type="entry name" value="PEP_carboxykinase_GTP"/>
    <property type="match status" value="1"/>
</dbReference>
<dbReference type="GO" id="GO:0005525">
    <property type="term" value="F:GTP binding"/>
    <property type="evidence" value="ECO:0007669"/>
    <property type="project" value="UniProtKB-UniRule"/>
</dbReference>
<dbReference type="Gene3D" id="2.170.8.10">
    <property type="entry name" value="Phosphoenolpyruvate Carboxykinase, domain 2"/>
    <property type="match status" value="1"/>
</dbReference>
<evidence type="ECO:0000256" key="2">
    <source>
        <dbReference type="ARBA" id="ARBA00005796"/>
    </source>
</evidence>
<dbReference type="Pfam" id="PF00821">
    <property type="entry name" value="PEPCK_GTP"/>
    <property type="match status" value="1"/>
</dbReference>
<name>A0A7J5AYB6_9MICO</name>
<feature type="domain" description="Phosphoenolpyruvate carboxykinase C-terminal P-loop" evidence="13">
    <location>
        <begin position="259"/>
        <end position="615"/>
    </location>
</feature>
<keyword evidence="6 11" id="KW-0547">Nucleotide-binding</keyword>
<dbReference type="InterPro" id="IPR013035">
    <property type="entry name" value="PEP_carboxykinase_C"/>
</dbReference>
<dbReference type="InterPro" id="IPR008210">
    <property type="entry name" value="PEP_carboxykinase_N"/>
</dbReference>
<evidence type="ECO:0000256" key="9">
    <source>
        <dbReference type="ARBA" id="ARBA00023211"/>
    </source>
</evidence>
<dbReference type="GO" id="GO:0005829">
    <property type="term" value="C:cytosol"/>
    <property type="evidence" value="ECO:0007669"/>
    <property type="project" value="TreeGrafter"/>
</dbReference>
<evidence type="ECO:0000313" key="15">
    <source>
        <dbReference type="EMBL" id="KAB1636466.1"/>
    </source>
</evidence>
<keyword evidence="15" id="KW-0670">Pyruvate</keyword>
<feature type="binding site" evidence="11">
    <location>
        <position position="285"/>
    </location>
    <ligand>
        <name>substrate</name>
    </ligand>
</feature>
<evidence type="ECO:0000256" key="4">
    <source>
        <dbReference type="ARBA" id="ARBA00022432"/>
    </source>
</evidence>
<protein>
    <recommendedName>
        <fullName evidence="11">Phosphoenolpyruvate carboxykinase [GTP]</fullName>
        <shortName evidence="11">PEP carboxykinase</shortName>
        <shortName evidence="11">PEPCK</shortName>
        <ecNumber evidence="11">4.1.1.32</ecNumber>
    </recommendedName>
    <alternativeName>
        <fullName evidence="11">GTP-dependent phosphoenolpyruvate carboxykinase</fullName>
        <shortName evidence="11">GTP-PEPCK</shortName>
    </alternativeName>
</protein>
<keyword evidence="15" id="KW-0418">Kinase</keyword>
<comment type="catalytic activity">
    <reaction evidence="11">
        <text>oxaloacetate + GTP = phosphoenolpyruvate + GDP + CO2</text>
        <dbReference type="Rhea" id="RHEA:10388"/>
        <dbReference type="ChEBI" id="CHEBI:16452"/>
        <dbReference type="ChEBI" id="CHEBI:16526"/>
        <dbReference type="ChEBI" id="CHEBI:37565"/>
        <dbReference type="ChEBI" id="CHEBI:58189"/>
        <dbReference type="ChEBI" id="CHEBI:58702"/>
        <dbReference type="EC" id="4.1.1.32"/>
    </reaction>
</comment>
<evidence type="ECO:0000259" key="14">
    <source>
        <dbReference type="Pfam" id="PF17297"/>
    </source>
</evidence>
<keyword evidence="5 11" id="KW-0479">Metal-binding</keyword>
<dbReference type="InterPro" id="IPR035078">
    <property type="entry name" value="PEP_carboxykinase_GTP_N"/>
</dbReference>
<evidence type="ECO:0000256" key="12">
    <source>
        <dbReference type="SAM" id="MobiDB-lite"/>
    </source>
</evidence>
<comment type="function">
    <text evidence="11">Catalyzes the conversion of oxaloacetate (OAA) to phosphoenolpyruvate (PEP), the rate-limiting step in the metabolic pathway that produces glucose from lactate and other precursors derived from the citric acid cycle.</text>
</comment>
<keyword evidence="11" id="KW-0963">Cytoplasm</keyword>
<comment type="pathway">
    <text evidence="1 11">Carbohydrate biosynthesis; gluconeogenesis.</text>
</comment>
<dbReference type="Gene3D" id="3.40.449.10">
    <property type="entry name" value="Phosphoenolpyruvate Carboxykinase, domain 1"/>
    <property type="match status" value="1"/>
</dbReference>
<organism evidence="15 16">
    <name type="scientific">Pseudoclavibacter terrae</name>
    <dbReference type="NCBI Taxonomy" id="1530195"/>
    <lineage>
        <taxon>Bacteria</taxon>
        <taxon>Bacillati</taxon>
        <taxon>Actinomycetota</taxon>
        <taxon>Actinomycetes</taxon>
        <taxon>Micrococcales</taxon>
        <taxon>Microbacteriaceae</taxon>
        <taxon>Pseudoclavibacter</taxon>
    </lineage>
</organism>
<dbReference type="EMBL" id="WBJX01000006">
    <property type="protein sequence ID" value="KAB1636466.1"/>
    <property type="molecule type" value="Genomic_DNA"/>
</dbReference>
<comment type="caution">
    <text evidence="15">The sequence shown here is derived from an EMBL/GenBank/DDBJ whole genome shotgun (WGS) entry which is preliminary data.</text>
</comment>
<keyword evidence="4 11" id="KW-0312">Gluconeogenesis</keyword>
<feature type="binding site" evidence="11">
    <location>
        <begin position="234"/>
        <end position="236"/>
    </location>
    <ligand>
        <name>substrate</name>
    </ligand>
</feature>
<feature type="binding site" evidence="11">
    <location>
        <position position="433"/>
    </location>
    <ligand>
        <name>GTP</name>
        <dbReference type="ChEBI" id="CHEBI:37565"/>
    </ligand>
</feature>
<dbReference type="CDD" id="cd00819">
    <property type="entry name" value="PEPCK_GTP"/>
    <property type="match status" value="1"/>
</dbReference>
<dbReference type="Pfam" id="PF17297">
    <property type="entry name" value="PEPCK_N"/>
    <property type="match status" value="1"/>
</dbReference>
<dbReference type="InterPro" id="IPR008209">
    <property type="entry name" value="PEP_carboxykinase_GTP"/>
</dbReference>
<evidence type="ECO:0000256" key="11">
    <source>
        <dbReference type="HAMAP-Rule" id="MF_00452"/>
    </source>
</evidence>
<keyword evidence="7 11" id="KW-0210">Decarboxylase</keyword>
<feature type="binding site" evidence="11">
    <location>
        <position position="243"/>
    </location>
    <ligand>
        <name>Mn(2+)</name>
        <dbReference type="ChEBI" id="CHEBI:29035"/>
    </ligand>
</feature>
<dbReference type="GO" id="GO:0033993">
    <property type="term" value="P:response to lipid"/>
    <property type="evidence" value="ECO:0007669"/>
    <property type="project" value="TreeGrafter"/>
</dbReference>
<feature type="region of interest" description="Disordered" evidence="12">
    <location>
        <begin position="1"/>
        <end position="23"/>
    </location>
</feature>
<evidence type="ECO:0000256" key="3">
    <source>
        <dbReference type="ARBA" id="ARBA00011245"/>
    </source>
</evidence>
<feature type="binding site" evidence="11">
    <location>
        <begin position="400"/>
        <end position="402"/>
    </location>
    <ligand>
        <name>substrate</name>
    </ligand>
</feature>
<evidence type="ECO:0000256" key="6">
    <source>
        <dbReference type="ARBA" id="ARBA00022741"/>
    </source>
</evidence>
<dbReference type="GO" id="GO:0042594">
    <property type="term" value="P:response to starvation"/>
    <property type="evidence" value="ECO:0007669"/>
    <property type="project" value="TreeGrafter"/>
</dbReference>
<dbReference type="AlphaFoldDB" id="A0A7J5AYB6"/>
<keyword evidence="16" id="KW-1185">Reference proteome</keyword>
<dbReference type="EC" id="4.1.1.32" evidence="11"/>
<comment type="similarity">
    <text evidence="2 11">Belongs to the phosphoenolpyruvate carboxykinase [GTP] family.</text>
</comment>
<accession>A0A7J5AYB6</accession>
<dbReference type="Proteomes" id="UP000490386">
    <property type="component" value="Unassembled WGS sequence"/>
</dbReference>
<feature type="compositionally biased region" description="Basic and acidic residues" evidence="12">
    <location>
        <begin position="10"/>
        <end position="20"/>
    </location>
</feature>
<comment type="subcellular location">
    <subcellularLocation>
        <location evidence="11">Cytoplasm</location>
    </subcellularLocation>
</comment>
<evidence type="ECO:0000259" key="13">
    <source>
        <dbReference type="Pfam" id="PF00821"/>
    </source>
</evidence>
<dbReference type="GO" id="GO:0019543">
    <property type="term" value="P:propionate catabolic process"/>
    <property type="evidence" value="ECO:0007669"/>
    <property type="project" value="TreeGrafter"/>
</dbReference>
<feature type="binding site" evidence="11">
    <location>
        <position position="91"/>
    </location>
    <ligand>
        <name>substrate</name>
    </ligand>
</feature>
<dbReference type="GO" id="GO:0006107">
    <property type="term" value="P:oxaloacetate metabolic process"/>
    <property type="evidence" value="ECO:0007669"/>
    <property type="project" value="TreeGrafter"/>
</dbReference>
<evidence type="ECO:0000256" key="8">
    <source>
        <dbReference type="ARBA" id="ARBA00023134"/>
    </source>
</evidence>
<comment type="cofactor">
    <cofactor evidence="11">
        <name>Mn(2+)</name>
        <dbReference type="ChEBI" id="CHEBI:29035"/>
    </cofactor>
    <text evidence="11">Binds 1 Mn(2+) ion per subunit.</text>
</comment>
<evidence type="ECO:0000313" key="16">
    <source>
        <dbReference type="Proteomes" id="UP000490386"/>
    </source>
</evidence>
<feature type="domain" description="Phosphoenolpyruvate carboxykinase GTP-utilising N-terminal" evidence="14">
    <location>
        <begin position="31"/>
        <end position="254"/>
    </location>
</feature>
<dbReference type="PANTHER" id="PTHR11561">
    <property type="entry name" value="PHOSPHOENOLPYRUVATE CARBOXYKINASE"/>
    <property type="match status" value="1"/>
</dbReference>
<feature type="binding site" evidence="11">
    <location>
        <position position="402"/>
    </location>
    <ligand>
        <name>GTP</name>
        <dbReference type="ChEBI" id="CHEBI:37565"/>
    </ligand>
</feature>
<keyword evidence="9 11" id="KW-0464">Manganese</keyword>
<dbReference type="GO" id="GO:0016301">
    <property type="term" value="F:kinase activity"/>
    <property type="evidence" value="ECO:0007669"/>
    <property type="project" value="UniProtKB-KW"/>
</dbReference>
<comment type="subunit">
    <text evidence="3 11">Monomer.</text>
</comment>
<dbReference type="NCBIfam" id="NF003253">
    <property type="entry name" value="PRK04210.1"/>
    <property type="match status" value="1"/>
</dbReference>
<dbReference type="Gene3D" id="3.90.228.20">
    <property type="match status" value="1"/>
</dbReference>
<evidence type="ECO:0000256" key="5">
    <source>
        <dbReference type="ARBA" id="ARBA00022723"/>
    </source>
</evidence>
<dbReference type="GO" id="GO:0006094">
    <property type="term" value="P:gluconeogenesis"/>
    <property type="evidence" value="ECO:0007669"/>
    <property type="project" value="UniProtKB-UniRule"/>
</dbReference>
<dbReference type="SUPFAM" id="SSF53795">
    <property type="entry name" value="PEP carboxykinase-like"/>
    <property type="match status" value="1"/>
</dbReference>
<keyword evidence="10 11" id="KW-0456">Lyase</keyword>
<dbReference type="PANTHER" id="PTHR11561:SF0">
    <property type="entry name" value="PHOSPHOENOLPYRUVATE CARBOXYKINASE [GTP]-RELATED"/>
    <property type="match status" value="1"/>
</dbReference>
<feature type="binding site" evidence="11">
    <location>
        <position position="310"/>
    </location>
    <ligand>
        <name>Mn(2+)</name>
        <dbReference type="ChEBI" id="CHEBI:29035"/>
    </ligand>
</feature>
<dbReference type="HAMAP" id="MF_00452">
    <property type="entry name" value="PEPCK_GTP"/>
    <property type="match status" value="1"/>
</dbReference>
<gene>
    <name evidence="11" type="primary">pckG</name>
    <name evidence="15" type="ORF">F8O03_16085</name>
</gene>
<dbReference type="GO" id="GO:0004613">
    <property type="term" value="F:phosphoenolpyruvate carboxykinase (GTP) activity"/>
    <property type="evidence" value="ECO:0007669"/>
    <property type="project" value="UniProtKB-UniRule"/>
</dbReference>
<dbReference type="OrthoDB" id="9758871at2"/>
<dbReference type="GO" id="GO:0030145">
    <property type="term" value="F:manganese ion binding"/>
    <property type="evidence" value="ECO:0007669"/>
    <property type="project" value="UniProtKB-UniRule"/>
</dbReference>
<dbReference type="SUPFAM" id="SSF68923">
    <property type="entry name" value="PEP carboxykinase N-terminal domain"/>
    <property type="match status" value="1"/>
</dbReference>
<proteinExistence type="inferred from homology"/>